<evidence type="ECO:0000256" key="3">
    <source>
        <dbReference type="ARBA" id="ARBA00022801"/>
    </source>
</evidence>
<dbReference type="EMBL" id="CAJPDR010000385">
    <property type="protein sequence ID" value="CAF9934669.1"/>
    <property type="molecule type" value="Genomic_DNA"/>
</dbReference>
<evidence type="ECO:0000256" key="2">
    <source>
        <dbReference type="ARBA" id="ARBA00022670"/>
    </source>
</evidence>
<dbReference type="InterPro" id="IPR000209">
    <property type="entry name" value="Peptidase_S8/S53_dom"/>
</dbReference>
<comment type="similarity">
    <text evidence="1">Belongs to the peptidase S8 family.</text>
</comment>
<dbReference type="InterPro" id="IPR050131">
    <property type="entry name" value="Peptidase_S8_subtilisin-like"/>
</dbReference>
<evidence type="ECO:0000256" key="4">
    <source>
        <dbReference type="ARBA" id="ARBA00022825"/>
    </source>
</evidence>
<dbReference type="PRINTS" id="PR00723">
    <property type="entry name" value="SUBTILISIN"/>
</dbReference>
<organism evidence="6 7">
    <name type="scientific">Alectoria fallacina</name>
    <dbReference type="NCBI Taxonomy" id="1903189"/>
    <lineage>
        <taxon>Eukaryota</taxon>
        <taxon>Fungi</taxon>
        <taxon>Dikarya</taxon>
        <taxon>Ascomycota</taxon>
        <taxon>Pezizomycotina</taxon>
        <taxon>Lecanoromycetes</taxon>
        <taxon>OSLEUM clade</taxon>
        <taxon>Lecanoromycetidae</taxon>
        <taxon>Lecanorales</taxon>
        <taxon>Lecanorineae</taxon>
        <taxon>Parmeliaceae</taxon>
        <taxon>Alectoria</taxon>
    </lineage>
</organism>
<dbReference type="Pfam" id="PF00082">
    <property type="entry name" value="Peptidase_S8"/>
    <property type="match status" value="1"/>
</dbReference>
<evidence type="ECO:0000259" key="5">
    <source>
        <dbReference type="Pfam" id="PF00082"/>
    </source>
</evidence>
<comment type="caution">
    <text evidence="6">The sequence shown here is derived from an EMBL/GenBank/DDBJ whole genome shotgun (WGS) entry which is preliminary data.</text>
</comment>
<dbReference type="InterPro" id="IPR036852">
    <property type="entry name" value="Peptidase_S8/S53_dom_sf"/>
</dbReference>
<gene>
    <name evidence="6" type="ORF">ALECFALPRED_006056</name>
</gene>
<dbReference type="Proteomes" id="UP000664203">
    <property type="component" value="Unassembled WGS sequence"/>
</dbReference>
<keyword evidence="2" id="KW-0645">Protease</keyword>
<feature type="domain" description="Peptidase S8/S53" evidence="5">
    <location>
        <begin position="95"/>
        <end position="291"/>
    </location>
</feature>
<dbReference type="OrthoDB" id="1896086at2759"/>
<keyword evidence="3" id="KW-0378">Hydrolase</keyword>
<dbReference type="PANTHER" id="PTHR43806">
    <property type="entry name" value="PEPTIDASE S8"/>
    <property type="match status" value="1"/>
</dbReference>
<dbReference type="InterPro" id="IPR015500">
    <property type="entry name" value="Peptidase_S8_subtilisin-rel"/>
</dbReference>
<protein>
    <recommendedName>
        <fullName evidence="5">Peptidase S8/S53 domain-containing protein</fullName>
    </recommendedName>
</protein>
<name>A0A8H3G147_9LECA</name>
<keyword evidence="7" id="KW-1185">Reference proteome</keyword>
<dbReference type="SUPFAM" id="SSF52743">
    <property type="entry name" value="Subtilisin-like"/>
    <property type="match status" value="1"/>
</dbReference>
<sequence>MSDPDQSLSEISNGTKLRPGLGAETIYQLNAPSDLKVVSWAPGVLLGKTKSYAYDPENGGEAIIYIIENGIDKRNREFAWPPQDWLYAPSVSRTETDDDPLSHGSCVASKASGDKNGVSKTTQLVIVKSSLNVVDIAWAFQQIVNTAAKQNTPRVIVLLAATTKTSWHSGLFEDLRFSRLYLRMQNLINLGAVVVVPSGNYGERSLFVDTVPAVFASPSTTLGRPALPLIVAGTVDNKGAEASWSQTSPNPMIWAPGVRVACTKRGLKLRPTDTGTSFSAGMVAGLAAYFLGMKDPPFAIGGRDTSRNLINFFQTSASWARRPGERKVIWNRLDGSLMSLSNTSILPFPTVDASTY</sequence>
<evidence type="ECO:0000313" key="7">
    <source>
        <dbReference type="Proteomes" id="UP000664203"/>
    </source>
</evidence>
<accession>A0A8H3G147</accession>
<dbReference type="Gene3D" id="3.40.50.200">
    <property type="entry name" value="Peptidase S8/S53 domain"/>
    <property type="match status" value="1"/>
</dbReference>
<evidence type="ECO:0000313" key="6">
    <source>
        <dbReference type="EMBL" id="CAF9934669.1"/>
    </source>
</evidence>
<dbReference type="GO" id="GO:0004252">
    <property type="term" value="F:serine-type endopeptidase activity"/>
    <property type="evidence" value="ECO:0007669"/>
    <property type="project" value="InterPro"/>
</dbReference>
<dbReference type="PANTHER" id="PTHR43806:SF11">
    <property type="entry name" value="CEREVISIN-RELATED"/>
    <property type="match status" value="1"/>
</dbReference>
<proteinExistence type="inferred from homology"/>
<reference evidence="6" key="1">
    <citation type="submission" date="2021-03" db="EMBL/GenBank/DDBJ databases">
        <authorList>
            <person name="Tagirdzhanova G."/>
        </authorList>
    </citation>
    <scope>NUCLEOTIDE SEQUENCE</scope>
</reference>
<evidence type="ECO:0000256" key="1">
    <source>
        <dbReference type="ARBA" id="ARBA00011073"/>
    </source>
</evidence>
<dbReference type="GO" id="GO:0006508">
    <property type="term" value="P:proteolysis"/>
    <property type="evidence" value="ECO:0007669"/>
    <property type="project" value="UniProtKB-KW"/>
</dbReference>
<keyword evidence="4" id="KW-0720">Serine protease</keyword>
<dbReference type="AlphaFoldDB" id="A0A8H3G147"/>